<evidence type="ECO:0000256" key="1">
    <source>
        <dbReference type="ARBA" id="ARBA00022676"/>
    </source>
</evidence>
<keyword evidence="2" id="KW-0808">Transferase</keyword>
<evidence type="ECO:0000259" key="11">
    <source>
        <dbReference type="Pfam" id="PF04577"/>
    </source>
</evidence>
<proteinExistence type="predicted"/>
<keyword evidence="6" id="KW-0325">Glycoprotein</keyword>
<protein>
    <recommendedName>
        <fullName evidence="11">Glycosyltransferase 61 catalytic domain-containing protein</fullName>
    </recommendedName>
</protein>
<keyword evidence="1" id="KW-0328">Glycosyltransferase</keyword>
<dbReference type="GO" id="GO:0035269">
    <property type="term" value="P:protein O-linked glycosylation via mannose"/>
    <property type="evidence" value="ECO:0007669"/>
    <property type="project" value="TreeGrafter"/>
</dbReference>
<accession>A0A177WGM0</accession>
<dbReference type="OrthoDB" id="529273at2759"/>
<dbReference type="InterPro" id="IPR049625">
    <property type="entry name" value="Glyco_transf_61_cat"/>
</dbReference>
<keyword evidence="4 10" id="KW-1133">Transmembrane helix</keyword>
<dbReference type="STRING" id="403673.A0A177WGM0"/>
<evidence type="ECO:0000256" key="10">
    <source>
        <dbReference type="SAM" id="Phobius"/>
    </source>
</evidence>
<dbReference type="SUPFAM" id="SSF49265">
    <property type="entry name" value="Fibronectin type III"/>
    <property type="match status" value="1"/>
</dbReference>
<dbReference type="GO" id="GO:0097363">
    <property type="term" value="F:protein O-acetylglucosaminyltransferase activity"/>
    <property type="evidence" value="ECO:0007669"/>
    <property type="project" value="TreeGrafter"/>
</dbReference>
<dbReference type="EMBL" id="DS022302">
    <property type="protein sequence ID" value="OAJ39269.1"/>
    <property type="molecule type" value="Genomic_DNA"/>
</dbReference>
<dbReference type="GO" id="GO:0005783">
    <property type="term" value="C:endoplasmic reticulum"/>
    <property type="evidence" value="ECO:0007669"/>
    <property type="project" value="TreeGrafter"/>
</dbReference>
<evidence type="ECO:0000256" key="2">
    <source>
        <dbReference type="ARBA" id="ARBA00022679"/>
    </source>
</evidence>
<evidence type="ECO:0000256" key="3">
    <source>
        <dbReference type="ARBA" id="ARBA00022692"/>
    </source>
</evidence>
<evidence type="ECO:0000256" key="8">
    <source>
        <dbReference type="SAM" id="Coils"/>
    </source>
</evidence>
<keyword evidence="8" id="KW-0175">Coiled coil</keyword>
<dbReference type="InterPro" id="IPR007657">
    <property type="entry name" value="Glycosyltransferase_61"/>
</dbReference>
<dbReference type="PANTHER" id="PTHR20961:SF38">
    <property type="entry name" value="PROTEIN O-LINKED-MANNOSE BETA-1,4-N-ACETYLGLUCOSAMINYLTRANSFERASE 2"/>
    <property type="match status" value="1"/>
</dbReference>
<name>A0A177WGM0_BATDL</name>
<keyword evidence="3 10" id="KW-0812">Transmembrane</keyword>
<feature type="coiled-coil region" evidence="8">
    <location>
        <begin position="121"/>
        <end position="148"/>
    </location>
</feature>
<sequence>MDTNGSSNATPSPRISIRRRVADAGDSYDDAHTDAAGLPTYQFSKSRRTASSRRCCCCSSNSNNSILVYLFLVAVGALTLGLYIGLVFSSMQLPFIGKPHTSKQPQLIQSPPLSSLHQIYQEQAAAQINALNEVIQTQKEAMSKQAKELAALHAAVRVPYKVATPKSGTDVHRKNVKHKYTPQINNPDQEVDSPNEKGTTGKAALNTKHDAHDTQLRQHQQMVDLTLSSNKKDASDIKLQPSTSDITEVTDWKTLPSSSVWCYGSKRADRVCRFRNLCYHPKHDDWFILKTNSSVLHNVPDQVKSETLLETGTVENHPYFFWNYVEASPFHPSLQNIKVRFEDLPHFIFKRLHPKNIMHNLHDDLLGMYYMLKEFVGRGTSSRYMPFSLDGHRVLIIDPYDATDSTRIFQYLTNFPLRFSSYLKQKNEEHIVTCFRDAYVGNTKLTTWYQYGFNEPQGPIAGKSVNGMYLREVGEWFMRRLVLPLGHDEDPTIKDLHPLPSLPSNGTYGKEVDFQDTDTIVVLSRKGNRLILNEEQMAKDLEKAFGYKVIFVSNEQHTFEEQIVFLRKARIVIGMHGSILVMVMFCRRGTVVIEMYPFAVPGDHYTPYKTLASLNGMDLVYRKWENKHSSKSVAHPHNHPLHGGIDTLPLSEQTLIINTLTVPQHKCCASPYWLYRIYQDTEVTTSEVIEIINDALVESRKTLVRVRETNFHKVDVLPALVKNIRCLEHANRPPNTLWMAWDPPWNGVKIEKWNVHTMNDGSNYITMGSEPTISIPNLKTNTTIRVFIRPVIGTWKGDWSSRGECVV</sequence>
<dbReference type="InterPro" id="IPR036116">
    <property type="entry name" value="FN3_sf"/>
</dbReference>
<evidence type="ECO:0000256" key="6">
    <source>
        <dbReference type="ARBA" id="ARBA00023180"/>
    </source>
</evidence>
<reference evidence="12 13" key="1">
    <citation type="submission" date="2006-10" db="EMBL/GenBank/DDBJ databases">
        <title>The Genome Sequence of Batrachochytrium dendrobatidis JEL423.</title>
        <authorList>
            <consortium name="The Broad Institute Genome Sequencing Platform"/>
            <person name="Birren B."/>
            <person name="Lander E."/>
            <person name="Galagan J."/>
            <person name="Cuomo C."/>
            <person name="Devon K."/>
            <person name="Jaffe D."/>
            <person name="Butler J."/>
            <person name="Alvarez P."/>
            <person name="Gnerre S."/>
            <person name="Grabherr M."/>
            <person name="Kleber M."/>
            <person name="Mauceli E."/>
            <person name="Brockman W."/>
            <person name="Young S."/>
            <person name="LaButti K."/>
            <person name="Sykes S."/>
            <person name="DeCaprio D."/>
            <person name="Crawford M."/>
            <person name="Koehrsen M."/>
            <person name="Engels R."/>
            <person name="Montgomery P."/>
            <person name="Pearson M."/>
            <person name="Howarth C."/>
            <person name="Larson L."/>
            <person name="White J."/>
            <person name="O'Leary S."/>
            <person name="Kodira C."/>
            <person name="Zeng Q."/>
            <person name="Yandava C."/>
            <person name="Alvarado L."/>
            <person name="Longcore J."/>
            <person name="James T."/>
        </authorList>
    </citation>
    <scope>NUCLEOTIDE SEQUENCE [LARGE SCALE GENOMIC DNA]</scope>
    <source>
        <strain evidence="12 13">JEL423</strain>
    </source>
</reference>
<evidence type="ECO:0000313" key="12">
    <source>
        <dbReference type="EMBL" id="OAJ39269.1"/>
    </source>
</evidence>
<feature type="domain" description="Glycosyltransferase 61 catalytic" evidence="11">
    <location>
        <begin position="518"/>
        <end position="593"/>
    </location>
</feature>
<evidence type="ECO:0000256" key="4">
    <source>
        <dbReference type="ARBA" id="ARBA00022989"/>
    </source>
</evidence>
<gene>
    <name evidence="12" type="ORF">BDEG_23132</name>
</gene>
<evidence type="ECO:0000256" key="7">
    <source>
        <dbReference type="ARBA" id="ARBA00037847"/>
    </source>
</evidence>
<evidence type="ECO:0000256" key="9">
    <source>
        <dbReference type="SAM" id="MobiDB-lite"/>
    </source>
</evidence>
<organism evidence="12 13">
    <name type="scientific">Batrachochytrium dendrobatidis (strain JEL423)</name>
    <dbReference type="NCBI Taxonomy" id="403673"/>
    <lineage>
        <taxon>Eukaryota</taxon>
        <taxon>Fungi</taxon>
        <taxon>Fungi incertae sedis</taxon>
        <taxon>Chytridiomycota</taxon>
        <taxon>Chytridiomycota incertae sedis</taxon>
        <taxon>Chytridiomycetes</taxon>
        <taxon>Rhizophydiales</taxon>
        <taxon>Rhizophydiales incertae sedis</taxon>
        <taxon>Batrachochytrium</taxon>
    </lineage>
</organism>
<dbReference type="VEuPathDB" id="FungiDB:BDEG_23132"/>
<dbReference type="Pfam" id="PF04577">
    <property type="entry name" value="Glyco_transf_61"/>
    <property type="match status" value="1"/>
</dbReference>
<evidence type="ECO:0000256" key="5">
    <source>
        <dbReference type="ARBA" id="ARBA00023136"/>
    </source>
</evidence>
<dbReference type="Proteomes" id="UP000077115">
    <property type="component" value="Unassembled WGS sequence"/>
</dbReference>
<keyword evidence="5 10" id="KW-0472">Membrane</keyword>
<dbReference type="PANTHER" id="PTHR20961">
    <property type="entry name" value="GLYCOSYLTRANSFERASE"/>
    <property type="match status" value="1"/>
</dbReference>
<feature type="transmembrane region" description="Helical" evidence="10">
    <location>
        <begin position="66"/>
        <end position="88"/>
    </location>
</feature>
<dbReference type="eggNOG" id="KOG4698">
    <property type="taxonomic scope" value="Eukaryota"/>
</dbReference>
<comment type="subcellular location">
    <subcellularLocation>
        <location evidence="7">Endomembrane system</location>
        <topology evidence="7">Single-pass membrane protein</topology>
    </subcellularLocation>
</comment>
<feature type="region of interest" description="Disordered" evidence="9">
    <location>
        <begin position="180"/>
        <end position="201"/>
    </location>
</feature>
<dbReference type="AlphaFoldDB" id="A0A177WGM0"/>
<reference evidence="12 13" key="2">
    <citation type="submission" date="2016-05" db="EMBL/GenBank/DDBJ databases">
        <title>Lineage-specific infection strategies underlie the spectrum of fungal disease in amphibians.</title>
        <authorList>
            <person name="Cuomo C.A."/>
            <person name="Farrer R.A."/>
            <person name="James T."/>
            <person name="Longcore J."/>
            <person name="Birren B."/>
        </authorList>
    </citation>
    <scope>NUCLEOTIDE SEQUENCE [LARGE SCALE GENOMIC DNA]</scope>
    <source>
        <strain evidence="12 13">JEL423</strain>
    </source>
</reference>
<evidence type="ECO:0000313" key="13">
    <source>
        <dbReference type="Proteomes" id="UP000077115"/>
    </source>
</evidence>